<keyword evidence="1" id="KW-0472">Membrane</keyword>
<evidence type="ECO:0000256" key="1">
    <source>
        <dbReference type="SAM" id="Phobius"/>
    </source>
</evidence>
<dbReference type="PANTHER" id="PTHR39555:SF1">
    <property type="entry name" value="TYPE IV PILUS INNER MEMBRANE COMPONENT PILO"/>
    <property type="match status" value="1"/>
</dbReference>
<dbReference type="GO" id="GO:0043683">
    <property type="term" value="P:type IV pilus assembly"/>
    <property type="evidence" value="ECO:0007669"/>
    <property type="project" value="InterPro"/>
</dbReference>
<dbReference type="AlphaFoldDB" id="A0AAU7F652"/>
<dbReference type="GO" id="GO:0043107">
    <property type="term" value="P:type IV pilus-dependent motility"/>
    <property type="evidence" value="ECO:0007669"/>
    <property type="project" value="InterPro"/>
</dbReference>
<feature type="transmembrane region" description="Helical" evidence="1">
    <location>
        <begin position="23"/>
        <end position="44"/>
    </location>
</feature>
<organism evidence="2">
    <name type="scientific">Chitinibacter mangrovi</name>
    <dbReference type="NCBI Taxonomy" id="3153927"/>
    <lineage>
        <taxon>Bacteria</taxon>
        <taxon>Pseudomonadati</taxon>
        <taxon>Pseudomonadota</taxon>
        <taxon>Betaproteobacteria</taxon>
        <taxon>Neisseriales</taxon>
        <taxon>Chitinibacteraceae</taxon>
        <taxon>Chitinibacter</taxon>
    </lineage>
</organism>
<sequence length="233" mass="26259">MSITFDELKSLDPKEAGNWPMPVQFGAMGLLLVVIVALGVFYFWQPQFEELDQGVQKEEQLKQEFLEKKKKAINLEAYRQQLLEIQQSFGALLKQLPNKSEMETLLTEINQAGVGRGLLFELFKPNAEVKTSEFAEMPIQIKVSGTYHDLSAFVSDVAQLSRIVTLSDVQISAVSEQGNKPAPQKDKMGNSIVVKDVDLLVMEATIKTYRALDEAELQAIRQAELDARKKKRQ</sequence>
<accession>A0AAU7F652</accession>
<dbReference type="PIRSF" id="PIRSF016482">
    <property type="entry name" value="PilO"/>
    <property type="match status" value="1"/>
</dbReference>
<name>A0AAU7F652_9NEIS</name>
<dbReference type="KEGG" id="cmav:ABHF33_10800"/>
<dbReference type="InterPro" id="IPR014717">
    <property type="entry name" value="Transl_elong_EF1B/ribsomal_bS6"/>
</dbReference>
<protein>
    <submittedName>
        <fullName evidence="2">Type 4a pilus biogenesis protein PilO</fullName>
    </submittedName>
</protein>
<reference evidence="2" key="1">
    <citation type="submission" date="2024-05" db="EMBL/GenBank/DDBJ databases">
        <authorList>
            <person name="Yang L."/>
            <person name="Pan L."/>
        </authorList>
    </citation>
    <scope>NUCLEOTIDE SEQUENCE</scope>
    <source>
        <strain evidence="2">FCG-7</strain>
    </source>
</reference>
<dbReference type="InterPro" id="IPR007445">
    <property type="entry name" value="PilO"/>
</dbReference>
<dbReference type="Gene3D" id="3.30.70.60">
    <property type="match status" value="1"/>
</dbReference>
<evidence type="ECO:0000313" key="2">
    <source>
        <dbReference type="EMBL" id="XBL99561.1"/>
    </source>
</evidence>
<dbReference type="EMBL" id="CP157355">
    <property type="protein sequence ID" value="XBL99561.1"/>
    <property type="molecule type" value="Genomic_DNA"/>
</dbReference>
<proteinExistence type="predicted"/>
<keyword evidence="1" id="KW-1133">Transmembrane helix</keyword>
<dbReference type="Gene3D" id="1.10.287.540">
    <property type="entry name" value="Helix hairpin bin"/>
    <property type="match status" value="1"/>
</dbReference>
<dbReference type="Pfam" id="PF04350">
    <property type="entry name" value="PilO"/>
    <property type="match status" value="1"/>
</dbReference>
<dbReference type="RefSeq" id="WP_348943978.1">
    <property type="nucleotide sequence ID" value="NZ_CP157355.1"/>
</dbReference>
<dbReference type="PANTHER" id="PTHR39555">
    <property type="entry name" value="FIMBRIAL ASSEMBLY PROTEIN PILO-LIKE PROTEIN-RELATED"/>
    <property type="match status" value="1"/>
</dbReference>
<gene>
    <name evidence="2" type="ORF">ABHF33_10800</name>
</gene>
<keyword evidence="1" id="KW-0812">Transmembrane</keyword>